<dbReference type="EnsemblPlants" id="LPERR01G10130.1">
    <property type="protein sequence ID" value="LPERR01G10130.1"/>
    <property type="gene ID" value="LPERR01G10130"/>
</dbReference>
<dbReference type="InterPro" id="IPR044974">
    <property type="entry name" value="Disease_R_plants"/>
</dbReference>
<keyword evidence="1" id="KW-0677">Repeat</keyword>
<dbReference type="eggNOG" id="KOG4658">
    <property type="taxonomic scope" value="Eukaryota"/>
</dbReference>
<dbReference type="FunFam" id="1.10.10.10:FF:000322">
    <property type="entry name" value="Probable disease resistance protein At1g63360"/>
    <property type="match status" value="1"/>
</dbReference>
<dbReference type="PRINTS" id="PR00364">
    <property type="entry name" value="DISEASERSIST"/>
</dbReference>
<dbReference type="SUPFAM" id="SSF52058">
    <property type="entry name" value="L domain-like"/>
    <property type="match status" value="1"/>
</dbReference>
<evidence type="ECO:0000313" key="7">
    <source>
        <dbReference type="EnsemblPlants" id="LPERR01G10130.1"/>
    </source>
</evidence>
<organism evidence="7 8">
    <name type="scientific">Leersia perrieri</name>
    <dbReference type="NCBI Taxonomy" id="77586"/>
    <lineage>
        <taxon>Eukaryota</taxon>
        <taxon>Viridiplantae</taxon>
        <taxon>Streptophyta</taxon>
        <taxon>Embryophyta</taxon>
        <taxon>Tracheophyta</taxon>
        <taxon>Spermatophyta</taxon>
        <taxon>Magnoliopsida</taxon>
        <taxon>Liliopsida</taxon>
        <taxon>Poales</taxon>
        <taxon>Poaceae</taxon>
        <taxon>BOP clade</taxon>
        <taxon>Oryzoideae</taxon>
        <taxon>Oryzeae</taxon>
        <taxon>Oryzinae</taxon>
        <taxon>Leersia</taxon>
    </lineage>
</organism>
<dbReference type="CDD" id="cd14798">
    <property type="entry name" value="RX-CC_like"/>
    <property type="match status" value="1"/>
</dbReference>
<dbReference type="Gene3D" id="1.10.8.430">
    <property type="entry name" value="Helical domain of apoptotic protease-activating factors"/>
    <property type="match status" value="1"/>
</dbReference>
<evidence type="ECO:0000259" key="4">
    <source>
        <dbReference type="Pfam" id="PF00931"/>
    </source>
</evidence>
<dbReference type="Gramene" id="LPERR01G10130.2">
    <property type="protein sequence ID" value="LPERR01G10130.2"/>
    <property type="gene ID" value="LPERR01G10130"/>
</dbReference>
<evidence type="ECO:0000256" key="3">
    <source>
        <dbReference type="ARBA" id="ARBA00022821"/>
    </source>
</evidence>
<dbReference type="Gene3D" id="3.80.10.10">
    <property type="entry name" value="Ribonuclease Inhibitor"/>
    <property type="match status" value="1"/>
</dbReference>
<dbReference type="InterPro" id="IPR042197">
    <property type="entry name" value="Apaf_helical"/>
</dbReference>
<keyword evidence="3" id="KW-0611">Plant defense</keyword>
<reference evidence="7" key="3">
    <citation type="submission" date="2015-04" db="UniProtKB">
        <authorList>
            <consortium name="EnsemblPlants"/>
        </authorList>
    </citation>
    <scope>IDENTIFICATION</scope>
</reference>
<name>A0A0D9UZH2_9ORYZ</name>
<dbReference type="InterPro" id="IPR002182">
    <property type="entry name" value="NB-ARC"/>
</dbReference>
<dbReference type="SUPFAM" id="SSF52540">
    <property type="entry name" value="P-loop containing nucleoside triphosphate hydrolases"/>
    <property type="match status" value="1"/>
</dbReference>
<accession>A0A0D9UZH2</accession>
<dbReference type="EnsemblPlants" id="LPERR01G10130.2">
    <property type="protein sequence ID" value="LPERR01G10130.2"/>
    <property type="gene ID" value="LPERR01G10130"/>
</dbReference>
<feature type="domain" description="Disease resistance R13L4/SHOC-2-like LRR" evidence="6">
    <location>
        <begin position="514"/>
        <end position="874"/>
    </location>
</feature>
<proteinExistence type="predicted"/>
<evidence type="ECO:0000256" key="1">
    <source>
        <dbReference type="ARBA" id="ARBA00022737"/>
    </source>
</evidence>
<dbReference type="HOGENOM" id="CLU_000837_25_4_1"/>
<dbReference type="Gramene" id="LPERR01G10130.1">
    <property type="protein sequence ID" value="LPERR01G10130.1"/>
    <property type="gene ID" value="LPERR01G10130"/>
</dbReference>
<dbReference type="Proteomes" id="UP000032180">
    <property type="component" value="Chromosome 1"/>
</dbReference>
<dbReference type="InterPro" id="IPR055414">
    <property type="entry name" value="LRR_R13L4/SHOC2-like"/>
</dbReference>
<sequence>MKQVREVAFDAEDFIDIFWCHIGRQYGARGVHWYCVPKVVYTLKTLKVRNNLVIKIQNLRTRVQRVSERRLRYMLEPAGSTSKPTGGFLSSSNYIDQERRLSALNIDESQLIGMTDKTEKVIKLLDEGHVSNLKVVSIVGFGGLGKTTLAMTVYKNPAVRGIHSRAFVAVSQNYDPRTLLESLLKQLIQTPIFREPRSADEGTSTEEPLQGIEAWDIPQLINRCRNYLEDKRYFIVLDDLWRPEAWETLKIAFPDNDKQSRILITTRNHHVAEICCLHPHDCVYSMDPLPSEESRHLFFKRVFQLDKCPPQYQDLVDISKAILRKCHGLPLAIVSIGGMLSQMKNKTHAEWQKVCDRLDLGLETNDALGGMRKILSLGYYDLPYYLKACFLYLSVFPEDFEIKKGPLVRRWLAEGFIGRMCGSNLEEVAEKYFDEFIRRSIVTPTRIDSSGEVRSCRVHDIMLEVISTISVQENFISLLGNYRYSTTGHDKIRRLSIHVGGNKKQDFTCRNLSHVRSLTILGCMEKPIPITFADLTLLRVLDLEGCHWLSDKDLKDICKLYLLRYLSLRNTNISKLPKLVGNLRELLTFDIRSTYVRELPATITHLWCLKHLIAGCYKYYTRMHRVKHFSSKKAVTIPPGLKNMSALQSIAHVNISSSFRAMHELGELLQLTKLCAINRKGVQKWRPFATSLSKLSNSLRDLSVIHSYKWEYGLEFLINLSSPPVFLEKLYFWGRVSALPPWISSLSNLVRLSLRENYLRGKLIKILGKLHSLLSLKLYVDSYLGTKLCFEQNLFPRLKQLMIDNLENLDELSFSGGAPELERLTLAFVRAPRRGISGIENLPKLKEVEFFGRIVDSVVEGVIAAAKIHPNQPRVYRDETVDPRSHSAACMAFSFFYSCTFSS</sequence>
<protein>
    <submittedName>
        <fullName evidence="7">Uncharacterized protein</fullName>
    </submittedName>
</protein>
<keyword evidence="8" id="KW-1185">Reference proteome</keyword>
<dbReference type="AlphaFoldDB" id="A0A0D9UZH2"/>
<dbReference type="Pfam" id="PF23598">
    <property type="entry name" value="LRR_14"/>
    <property type="match status" value="1"/>
</dbReference>
<dbReference type="PANTHER" id="PTHR23155">
    <property type="entry name" value="DISEASE RESISTANCE PROTEIN RP"/>
    <property type="match status" value="1"/>
</dbReference>
<keyword evidence="2" id="KW-0547">Nucleotide-binding</keyword>
<evidence type="ECO:0000256" key="2">
    <source>
        <dbReference type="ARBA" id="ARBA00022741"/>
    </source>
</evidence>
<evidence type="ECO:0000259" key="5">
    <source>
        <dbReference type="Pfam" id="PF23559"/>
    </source>
</evidence>
<dbReference type="InterPro" id="IPR027417">
    <property type="entry name" value="P-loop_NTPase"/>
</dbReference>
<dbReference type="GO" id="GO:0009626">
    <property type="term" value="P:plant-type hypersensitive response"/>
    <property type="evidence" value="ECO:0007669"/>
    <property type="project" value="UniProtKB-ARBA"/>
</dbReference>
<dbReference type="Pfam" id="PF00931">
    <property type="entry name" value="NB-ARC"/>
    <property type="match status" value="1"/>
</dbReference>
<dbReference type="GO" id="GO:0043531">
    <property type="term" value="F:ADP binding"/>
    <property type="evidence" value="ECO:0007669"/>
    <property type="project" value="InterPro"/>
</dbReference>
<dbReference type="Gene3D" id="1.10.10.10">
    <property type="entry name" value="Winged helix-like DNA-binding domain superfamily/Winged helix DNA-binding domain"/>
    <property type="match status" value="1"/>
</dbReference>
<dbReference type="PANTHER" id="PTHR23155:SF1205">
    <property type="entry name" value="DISEASE RESISTANCE PROTEIN RPM1"/>
    <property type="match status" value="1"/>
</dbReference>
<feature type="domain" description="Disease resistance protein winged helix" evidence="5">
    <location>
        <begin position="395"/>
        <end position="466"/>
    </location>
</feature>
<dbReference type="Gene3D" id="3.40.50.300">
    <property type="entry name" value="P-loop containing nucleotide triphosphate hydrolases"/>
    <property type="match status" value="1"/>
</dbReference>
<dbReference type="GO" id="GO:0042742">
    <property type="term" value="P:defense response to bacterium"/>
    <property type="evidence" value="ECO:0007669"/>
    <property type="project" value="UniProtKB-ARBA"/>
</dbReference>
<dbReference type="InterPro" id="IPR032675">
    <property type="entry name" value="LRR_dom_sf"/>
</dbReference>
<dbReference type="InterPro" id="IPR036388">
    <property type="entry name" value="WH-like_DNA-bd_sf"/>
</dbReference>
<reference evidence="7 8" key="1">
    <citation type="submission" date="2012-08" db="EMBL/GenBank/DDBJ databases">
        <title>Oryza genome evolution.</title>
        <authorList>
            <person name="Wing R.A."/>
        </authorList>
    </citation>
    <scope>NUCLEOTIDE SEQUENCE</scope>
</reference>
<evidence type="ECO:0000313" key="8">
    <source>
        <dbReference type="Proteomes" id="UP000032180"/>
    </source>
</evidence>
<dbReference type="Pfam" id="PF23559">
    <property type="entry name" value="WHD_DRP"/>
    <property type="match status" value="1"/>
</dbReference>
<evidence type="ECO:0000259" key="6">
    <source>
        <dbReference type="Pfam" id="PF23598"/>
    </source>
</evidence>
<dbReference type="GO" id="GO:0002758">
    <property type="term" value="P:innate immune response-activating signaling pathway"/>
    <property type="evidence" value="ECO:0007669"/>
    <property type="project" value="UniProtKB-ARBA"/>
</dbReference>
<dbReference type="STRING" id="77586.A0A0D9UZH2"/>
<feature type="domain" description="NB-ARC" evidence="4">
    <location>
        <begin position="116"/>
        <end position="305"/>
    </location>
</feature>
<dbReference type="InterPro" id="IPR058922">
    <property type="entry name" value="WHD_DRP"/>
</dbReference>
<reference evidence="7 8" key="2">
    <citation type="submission" date="2013-12" db="EMBL/GenBank/DDBJ databases">
        <authorList>
            <person name="Yu Y."/>
            <person name="Lee S."/>
            <person name="de Baynast K."/>
            <person name="Wissotski M."/>
            <person name="Liu L."/>
            <person name="Talag J."/>
            <person name="Goicoechea J."/>
            <person name="Angelova A."/>
            <person name="Jetty R."/>
            <person name="Kudrna D."/>
            <person name="Golser W."/>
            <person name="Rivera L."/>
            <person name="Zhang J."/>
            <person name="Wing R."/>
        </authorList>
    </citation>
    <scope>NUCLEOTIDE SEQUENCE</scope>
</reference>
<dbReference type="InterPro" id="IPR038005">
    <property type="entry name" value="RX-like_CC"/>
</dbReference>